<dbReference type="RefSeq" id="WP_192600464.1">
    <property type="nucleotide sequence ID" value="NZ_JADBEL010000039.1"/>
</dbReference>
<evidence type="ECO:0000313" key="1">
    <source>
        <dbReference type="EMBL" id="MBE1556851.1"/>
    </source>
</evidence>
<gene>
    <name evidence="1" type="ORF">H4683_003977</name>
</gene>
<proteinExistence type="predicted"/>
<dbReference type="EMBL" id="JADBEL010000039">
    <property type="protein sequence ID" value="MBE1556851.1"/>
    <property type="molecule type" value="Genomic_DNA"/>
</dbReference>
<name>A0A927MMR5_9BACL</name>
<comment type="caution">
    <text evidence="1">The sequence shown here is derived from an EMBL/GenBank/DDBJ whole genome shotgun (WGS) entry which is preliminary data.</text>
</comment>
<accession>A0A927MMR5</accession>
<dbReference type="Proteomes" id="UP000658225">
    <property type="component" value="Unassembled WGS sequence"/>
</dbReference>
<organism evidence="1 2">
    <name type="scientific">Sporosarcina limicola</name>
    <dbReference type="NCBI Taxonomy" id="34101"/>
    <lineage>
        <taxon>Bacteria</taxon>
        <taxon>Bacillati</taxon>
        <taxon>Bacillota</taxon>
        <taxon>Bacilli</taxon>
        <taxon>Bacillales</taxon>
        <taxon>Caryophanaceae</taxon>
        <taxon>Sporosarcina</taxon>
    </lineage>
</organism>
<dbReference type="AlphaFoldDB" id="A0A927MMR5"/>
<evidence type="ECO:0000313" key="2">
    <source>
        <dbReference type="Proteomes" id="UP000658225"/>
    </source>
</evidence>
<reference evidence="1" key="1">
    <citation type="submission" date="2020-10" db="EMBL/GenBank/DDBJ databases">
        <title>Genomic Encyclopedia of Type Strains, Phase IV (KMG-IV): sequencing the most valuable type-strain genomes for metagenomic binning, comparative biology and taxonomic classification.</title>
        <authorList>
            <person name="Goeker M."/>
        </authorList>
    </citation>
    <scope>NUCLEOTIDE SEQUENCE</scope>
    <source>
        <strain evidence="1">DSM 13886</strain>
    </source>
</reference>
<keyword evidence="2" id="KW-1185">Reference proteome</keyword>
<sequence>MEYKDFQPVMNNTKWEEIRLVMYNYHLNLLWRTKDVVNNNICEWDNEWYYHFSEDGYETIEWLEIKTEDEMQKNDVIKILRKINVPGEINDNIIKVYGYIKSNEYVDYL</sequence>
<dbReference type="Pfam" id="PF20383">
    <property type="entry name" value="DUF6678"/>
    <property type="match status" value="1"/>
</dbReference>
<protein>
    <submittedName>
        <fullName evidence="1">Uncharacterized protein</fullName>
    </submittedName>
</protein>
<dbReference type="InterPro" id="IPR046500">
    <property type="entry name" value="DUF6678"/>
</dbReference>